<protein>
    <submittedName>
        <fullName evidence="1">Uncharacterized protein</fullName>
    </submittedName>
</protein>
<keyword evidence="2" id="KW-1185">Reference proteome</keyword>
<evidence type="ECO:0000313" key="2">
    <source>
        <dbReference type="Proteomes" id="UP000274822"/>
    </source>
</evidence>
<proteinExistence type="predicted"/>
<name>A0A433QM47_9FUNG</name>
<evidence type="ECO:0000313" key="1">
    <source>
        <dbReference type="EMBL" id="RUS30852.1"/>
    </source>
</evidence>
<gene>
    <name evidence="1" type="ORF">BC938DRAFT_478880</name>
</gene>
<reference evidence="1 2" key="1">
    <citation type="journal article" date="2018" name="New Phytol.">
        <title>Phylogenomics of Endogonaceae and evolution of mycorrhizas within Mucoromycota.</title>
        <authorList>
            <person name="Chang Y."/>
            <person name="Desiro A."/>
            <person name="Na H."/>
            <person name="Sandor L."/>
            <person name="Lipzen A."/>
            <person name="Clum A."/>
            <person name="Barry K."/>
            <person name="Grigoriev I.V."/>
            <person name="Martin F.M."/>
            <person name="Stajich J.E."/>
            <person name="Smith M.E."/>
            <person name="Bonito G."/>
            <person name="Spatafora J.W."/>
        </authorList>
    </citation>
    <scope>NUCLEOTIDE SEQUENCE [LARGE SCALE GENOMIC DNA]</scope>
    <source>
        <strain evidence="1 2">AD002</strain>
    </source>
</reference>
<dbReference type="Proteomes" id="UP000274822">
    <property type="component" value="Unassembled WGS sequence"/>
</dbReference>
<accession>A0A433QM47</accession>
<sequence>MDKTALFENVLGHALALTLILEKYSDKHNCHAIEPPSHDQRERDWLFVHNPRQPASSPRPTCGDPALRIDVDDML</sequence>
<dbReference type="AlphaFoldDB" id="A0A433QM47"/>
<dbReference type="EMBL" id="RBNJ01003505">
    <property type="protein sequence ID" value="RUS30852.1"/>
    <property type="molecule type" value="Genomic_DNA"/>
</dbReference>
<comment type="caution">
    <text evidence="1">The sequence shown here is derived from an EMBL/GenBank/DDBJ whole genome shotgun (WGS) entry which is preliminary data.</text>
</comment>
<organism evidence="1 2">
    <name type="scientific">Jimgerdemannia flammicorona</name>
    <dbReference type="NCBI Taxonomy" id="994334"/>
    <lineage>
        <taxon>Eukaryota</taxon>
        <taxon>Fungi</taxon>
        <taxon>Fungi incertae sedis</taxon>
        <taxon>Mucoromycota</taxon>
        <taxon>Mucoromycotina</taxon>
        <taxon>Endogonomycetes</taxon>
        <taxon>Endogonales</taxon>
        <taxon>Endogonaceae</taxon>
        <taxon>Jimgerdemannia</taxon>
    </lineage>
</organism>